<dbReference type="Proteomes" id="UP000288805">
    <property type="component" value="Unassembled WGS sequence"/>
</dbReference>
<dbReference type="InterPro" id="IPR007244">
    <property type="entry name" value="Naa35_N"/>
</dbReference>
<comment type="caution">
    <text evidence="3">The sequence shown here is derived from an EMBL/GenBank/DDBJ whole genome shotgun (WGS) entry which is preliminary data.</text>
</comment>
<gene>
    <name evidence="3" type="ORF">CK203_052229</name>
</gene>
<feature type="domain" description="NAA35-like TPR repeats" evidence="2">
    <location>
        <begin position="110"/>
        <end position="219"/>
    </location>
</feature>
<dbReference type="Pfam" id="PF25789">
    <property type="entry name" value="TPR_NAA35"/>
    <property type="match status" value="2"/>
</dbReference>
<dbReference type="GO" id="GO:0031417">
    <property type="term" value="C:NatC complex"/>
    <property type="evidence" value="ECO:0007669"/>
    <property type="project" value="InterPro"/>
</dbReference>
<organism evidence="3 4">
    <name type="scientific">Vitis vinifera</name>
    <name type="common">Grape</name>
    <dbReference type="NCBI Taxonomy" id="29760"/>
    <lineage>
        <taxon>Eukaryota</taxon>
        <taxon>Viridiplantae</taxon>
        <taxon>Streptophyta</taxon>
        <taxon>Embryophyta</taxon>
        <taxon>Tracheophyta</taxon>
        <taxon>Spermatophyta</taxon>
        <taxon>Magnoliopsida</taxon>
        <taxon>eudicotyledons</taxon>
        <taxon>Gunneridae</taxon>
        <taxon>Pentapetalae</taxon>
        <taxon>rosids</taxon>
        <taxon>Vitales</taxon>
        <taxon>Vitaceae</taxon>
        <taxon>Viteae</taxon>
        <taxon>Vitis</taxon>
    </lineage>
</organism>
<reference evidence="3 4" key="1">
    <citation type="journal article" date="2018" name="PLoS Genet.">
        <title>Population sequencing reveals clonal diversity and ancestral inbreeding in the grapevine cultivar Chardonnay.</title>
        <authorList>
            <person name="Roach M.J."/>
            <person name="Johnson D.L."/>
            <person name="Bohlmann J."/>
            <person name="van Vuuren H.J."/>
            <person name="Jones S.J."/>
            <person name="Pretorius I.S."/>
            <person name="Schmidt S.A."/>
            <person name="Borneman A.R."/>
        </authorList>
    </citation>
    <scope>NUCLEOTIDE SEQUENCE [LARGE SCALE GENOMIC DNA]</scope>
    <source>
        <strain evidence="4">cv. Chardonnay</strain>
        <tissue evidence="3">Leaf</tissue>
    </source>
</reference>
<name>A0A438GPK9_VITVI</name>
<dbReference type="AlphaFoldDB" id="A0A438GPK9"/>
<feature type="region of interest" description="Disordered" evidence="1">
    <location>
        <begin position="1"/>
        <end position="22"/>
    </location>
</feature>
<dbReference type="InterPro" id="IPR057982">
    <property type="entry name" value="TPR_NAA35"/>
</dbReference>
<evidence type="ECO:0000313" key="4">
    <source>
        <dbReference type="Proteomes" id="UP000288805"/>
    </source>
</evidence>
<dbReference type="EMBL" id="QGNW01000376">
    <property type="protein sequence ID" value="RVW74127.1"/>
    <property type="molecule type" value="Genomic_DNA"/>
</dbReference>
<feature type="domain" description="NAA35-like TPR repeats" evidence="2">
    <location>
        <begin position="3"/>
        <end position="71"/>
    </location>
</feature>
<sequence length="224" mass="25522">MVMSNDTGKRKGKKKRDSPKDVARDYQIPPAVLFLQCHISLAEGLTMLLAALRNENRVFQSLGPFNTEHELVDANFNFLPISSNSLGLTEQNVFLPKGILNNSTFRNPPQHYIFIQHFELLQQACIPDHISYLSFKDTTAYAQFSTLVMYNYFKDALRLAKELRSSFSNDPDRMAELRKIEQVAEHNGIALNVICRVGALDPSLKVSFEFNHHPYFATAVVRRS</sequence>
<dbReference type="PANTHER" id="PTHR21373">
    <property type="entry name" value="GLUCOSE REPRESSIBLE PROTEIN MAK10"/>
    <property type="match status" value="1"/>
</dbReference>
<evidence type="ECO:0000256" key="1">
    <source>
        <dbReference type="SAM" id="MobiDB-lite"/>
    </source>
</evidence>
<accession>A0A438GPK9</accession>
<dbReference type="PANTHER" id="PTHR21373:SF0">
    <property type="entry name" value="N-ALPHA-ACETYLTRANSFERASE 35, NATC AUXILIARY SUBUNIT"/>
    <property type="match status" value="1"/>
</dbReference>
<evidence type="ECO:0000313" key="3">
    <source>
        <dbReference type="EMBL" id="RVW74127.1"/>
    </source>
</evidence>
<proteinExistence type="predicted"/>
<evidence type="ECO:0000259" key="2">
    <source>
        <dbReference type="Pfam" id="PF25789"/>
    </source>
</evidence>
<protein>
    <recommendedName>
        <fullName evidence="2">NAA35-like TPR repeats domain-containing protein</fullName>
    </recommendedName>
</protein>